<accession>A0ACC0MEV7</accession>
<evidence type="ECO:0000313" key="2">
    <source>
        <dbReference type="Proteomes" id="UP001062846"/>
    </source>
</evidence>
<evidence type="ECO:0000313" key="1">
    <source>
        <dbReference type="EMBL" id="KAI8539482.1"/>
    </source>
</evidence>
<keyword evidence="2" id="KW-1185">Reference proteome</keyword>
<protein>
    <submittedName>
        <fullName evidence="1">Uncharacterized protein</fullName>
    </submittedName>
</protein>
<proteinExistence type="predicted"/>
<sequence>MVLCSGAHLRAVGSCIRRLESHLDNERLLIAGCRDEIQAVGCTIRWLGDARHVDPS</sequence>
<dbReference type="EMBL" id="CM046396">
    <property type="protein sequence ID" value="KAI8539482.1"/>
    <property type="molecule type" value="Genomic_DNA"/>
</dbReference>
<reference evidence="1" key="1">
    <citation type="submission" date="2022-02" db="EMBL/GenBank/DDBJ databases">
        <title>Plant Genome Project.</title>
        <authorList>
            <person name="Zhang R.-G."/>
        </authorList>
    </citation>
    <scope>NUCLEOTIDE SEQUENCE</scope>
    <source>
        <strain evidence="1">AT1</strain>
    </source>
</reference>
<organism evidence="1 2">
    <name type="scientific">Rhododendron molle</name>
    <name type="common">Chinese azalea</name>
    <name type="synonym">Azalea mollis</name>
    <dbReference type="NCBI Taxonomy" id="49168"/>
    <lineage>
        <taxon>Eukaryota</taxon>
        <taxon>Viridiplantae</taxon>
        <taxon>Streptophyta</taxon>
        <taxon>Embryophyta</taxon>
        <taxon>Tracheophyta</taxon>
        <taxon>Spermatophyta</taxon>
        <taxon>Magnoliopsida</taxon>
        <taxon>eudicotyledons</taxon>
        <taxon>Gunneridae</taxon>
        <taxon>Pentapetalae</taxon>
        <taxon>asterids</taxon>
        <taxon>Ericales</taxon>
        <taxon>Ericaceae</taxon>
        <taxon>Ericoideae</taxon>
        <taxon>Rhodoreae</taxon>
        <taxon>Rhododendron</taxon>
    </lineage>
</organism>
<name>A0ACC0MEV7_RHOML</name>
<gene>
    <name evidence="1" type="ORF">RHMOL_Rhmol09G0186700</name>
</gene>
<dbReference type="Proteomes" id="UP001062846">
    <property type="component" value="Chromosome 9"/>
</dbReference>
<comment type="caution">
    <text evidence="1">The sequence shown here is derived from an EMBL/GenBank/DDBJ whole genome shotgun (WGS) entry which is preliminary data.</text>
</comment>